<evidence type="ECO:0000256" key="3">
    <source>
        <dbReference type="ARBA" id="ARBA00022507"/>
    </source>
</evidence>
<keyword evidence="12" id="KW-1185">Reference proteome</keyword>
<keyword evidence="4 10" id="KW-0812">Transmembrane</keyword>
<dbReference type="PANTHER" id="PTHR28097:SF1">
    <property type="entry name" value="PHEROMONE A FACTOR RECEPTOR"/>
    <property type="match status" value="1"/>
</dbReference>
<feature type="non-terminal residue" evidence="11">
    <location>
        <position position="289"/>
    </location>
</feature>
<reference evidence="11" key="1">
    <citation type="submission" date="2021-02" db="EMBL/GenBank/DDBJ databases">
        <authorList>
            <person name="Nieuwenhuis M."/>
            <person name="Van De Peppel L.J.J."/>
        </authorList>
    </citation>
    <scope>NUCLEOTIDE SEQUENCE</scope>
    <source>
        <strain evidence="11">D49</strain>
    </source>
</reference>
<keyword evidence="5 10" id="KW-1133">Transmembrane helix</keyword>
<evidence type="ECO:0000256" key="4">
    <source>
        <dbReference type="ARBA" id="ARBA00022692"/>
    </source>
</evidence>
<dbReference type="EMBL" id="JABCKI010000259">
    <property type="protein sequence ID" value="KAG5651335.1"/>
    <property type="molecule type" value="Genomic_DNA"/>
</dbReference>
<comment type="caution">
    <text evidence="11">The sequence shown here is derived from an EMBL/GenBank/DDBJ whole genome shotgun (WGS) entry which is preliminary data.</text>
</comment>
<dbReference type="InterPro" id="IPR001499">
    <property type="entry name" value="GPCR_STE3"/>
</dbReference>
<evidence type="ECO:0000256" key="7">
    <source>
        <dbReference type="ARBA" id="ARBA00023136"/>
    </source>
</evidence>
<sequence>MLGASVGLPAASLCINRRLYHIASVQSVAITPAENTSFKDTASIFSRALVATQQSTIHFLLTSSLECGPSSSASFLQPIVAMLSLRAFARRRLEFGRFLASNKSLTISRYFRLMALAATEIMLTTPLAVFLLWLNVTATPIDPWTSWADTHYDYSRVEQYPAIIWRNGNRPRIIAMELSRWVIPLCALVFFSFFGFAEEAKRNYRAAFQRIINTLGFSSEKLPYSEKKPNPSEKFGATPVEVPLSPLPSYSPPSSASTFLSTMKLQLSLSYYETYDEVHTPQSSVSPTS</sequence>
<dbReference type="PRINTS" id="PR00899">
    <property type="entry name" value="GPCRSTE3"/>
</dbReference>
<dbReference type="OrthoDB" id="2874149at2759"/>
<dbReference type="Pfam" id="PF02076">
    <property type="entry name" value="STE3"/>
    <property type="match status" value="1"/>
</dbReference>
<dbReference type="AlphaFoldDB" id="A0A9P7GL73"/>
<evidence type="ECO:0000256" key="8">
    <source>
        <dbReference type="ARBA" id="ARBA00023170"/>
    </source>
</evidence>
<keyword evidence="9" id="KW-0807">Transducer</keyword>
<evidence type="ECO:0000313" key="12">
    <source>
        <dbReference type="Proteomes" id="UP000717328"/>
    </source>
</evidence>
<keyword evidence="7 10" id="KW-0472">Membrane</keyword>
<evidence type="ECO:0000256" key="6">
    <source>
        <dbReference type="ARBA" id="ARBA00023040"/>
    </source>
</evidence>
<feature type="transmembrane region" description="Helical" evidence="10">
    <location>
        <begin position="110"/>
        <end position="134"/>
    </location>
</feature>
<dbReference type="Proteomes" id="UP000717328">
    <property type="component" value="Unassembled WGS sequence"/>
</dbReference>
<name>A0A9P7GL73_9AGAR</name>
<dbReference type="GO" id="GO:0004932">
    <property type="term" value="F:mating-type factor pheromone receptor activity"/>
    <property type="evidence" value="ECO:0007669"/>
    <property type="project" value="InterPro"/>
</dbReference>
<comment type="subcellular location">
    <subcellularLocation>
        <location evidence="1">Membrane</location>
        <topology evidence="1">Multi-pass membrane protein</topology>
    </subcellularLocation>
</comment>
<evidence type="ECO:0000313" key="11">
    <source>
        <dbReference type="EMBL" id="KAG5651335.1"/>
    </source>
</evidence>
<evidence type="ECO:0000256" key="10">
    <source>
        <dbReference type="SAM" id="Phobius"/>
    </source>
</evidence>
<keyword evidence="8" id="KW-0675">Receptor</keyword>
<dbReference type="GO" id="GO:0000750">
    <property type="term" value="P:pheromone-dependent signal transduction involved in conjugation with cellular fusion"/>
    <property type="evidence" value="ECO:0007669"/>
    <property type="project" value="TreeGrafter"/>
</dbReference>
<evidence type="ECO:0000256" key="9">
    <source>
        <dbReference type="ARBA" id="ARBA00023224"/>
    </source>
</evidence>
<gene>
    <name evidence="11" type="ORF">H0H81_009043</name>
</gene>
<keyword evidence="6" id="KW-0297">G-protein coupled receptor</keyword>
<dbReference type="GO" id="GO:0005886">
    <property type="term" value="C:plasma membrane"/>
    <property type="evidence" value="ECO:0007669"/>
    <property type="project" value="TreeGrafter"/>
</dbReference>
<reference evidence="11" key="2">
    <citation type="submission" date="2021-10" db="EMBL/GenBank/DDBJ databases">
        <title>Phylogenomics reveals ancestral predisposition of the termite-cultivated fungus Termitomyces towards a domesticated lifestyle.</title>
        <authorList>
            <person name="Auxier B."/>
            <person name="Grum-Grzhimaylo A."/>
            <person name="Cardenas M.E."/>
            <person name="Lodge J.D."/>
            <person name="Laessoe T."/>
            <person name="Pedersen O."/>
            <person name="Smith M.E."/>
            <person name="Kuyper T.W."/>
            <person name="Franco-Molano E.A."/>
            <person name="Baroni T.J."/>
            <person name="Aanen D.K."/>
        </authorList>
    </citation>
    <scope>NUCLEOTIDE SEQUENCE</scope>
    <source>
        <strain evidence="11">D49</strain>
    </source>
</reference>
<feature type="transmembrane region" description="Helical" evidence="10">
    <location>
        <begin position="178"/>
        <end position="197"/>
    </location>
</feature>
<proteinExistence type="inferred from homology"/>
<evidence type="ECO:0000256" key="5">
    <source>
        <dbReference type="ARBA" id="ARBA00022989"/>
    </source>
</evidence>
<evidence type="ECO:0000256" key="1">
    <source>
        <dbReference type="ARBA" id="ARBA00004141"/>
    </source>
</evidence>
<protein>
    <submittedName>
        <fullName evidence="11">Uncharacterized protein</fullName>
    </submittedName>
</protein>
<evidence type="ECO:0000256" key="2">
    <source>
        <dbReference type="ARBA" id="ARBA00011085"/>
    </source>
</evidence>
<accession>A0A9P7GL73</accession>
<dbReference type="PANTHER" id="PTHR28097">
    <property type="entry name" value="PHEROMONE A FACTOR RECEPTOR"/>
    <property type="match status" value="1"/>
</dbReference>
<keyword evidence="3" id="KW-0589">Pheromone response</keyword>
<comment type="similarity">
    <text evidence="2">Belongs to the G-protein coupled receptor 4 family.</text>
</comment>
<organism evidence="11 12">
    <name type="scientific">Sphagnurus paluster</name>
    <dbReference type="NCBI Taxonomy" id="117069"/>
    <lineage>
        <taxon>Eukaryota</taxon>
        <taxon>Fungi</taxon>
        <taxon>Dikarya</taxon>
        <taxon>Basidiomycota</taxon>
        <taxon>Agaricomycotina</taxon>
        <taxon>Agaricomycetes</taxon>
        <taxon>Agaricomycetidae</taxon>
        <taxon>Agaricales</taxon>
        <taxon>Tricholomatineae</taxon>
        <taxon>Lyophyllaceae</taxon>
        <taxon>Sphagnurus</taxon>
    </lineage>
</organism>